<dbReference type="NCBIfam" id="NF008556">
    <property type="entry name" value="PRK11492.1"/>
    <property type="match status" value="1"/>
</dbReference>
<keyword evidence="3" id="KW-0812">Transmembrane</keyword>
<proteinExistence type="predicted"/>
<reference evidence="7" key="1">
    <citation type="journal article" date="2018" name="Genome Announc.">
        <title>Complete genome sequence of a Dickeya fangzhongdai type strain causing bleeding canker of pear tree trunks.</title>
        <authorList>
            <person name="Zhao Y."/>
            <person name="Tian Y."/>
            <person name="Li X."/>
            <person name="Hu B."/>
        </authorList>
    </citation>
    <scope>NUCLEOTIDE SEQUENCE [LARGE SCALE GENOMIC DNA]</scope>
    <source>
        <strain evidence="7">DSM 101947</strain>
    </source>
</reference>
<dbReference type="KEGG" id="dfn:CVE23_08135"/>
<dbReference type="Pfam" id="PF00420">
    <property type="entry name" value="Oxidored_q2"/>
    <property type="match status" value="1"/>
</dbReference>
<dbReference type="RefSeq" id="WP_013317235.1">
    <property type="nucleotide sequence ID" value="NZ_BMJF01000008.1"/>
</dbReference>
<dbReference type="EMBL" id="CP025003">
    <property type="protein sequence ID" value="ATZ93938.1"/>
    <property type="molecule type" value="Genomic_DNA"/>
</dbReference>
<dbReference type="PANTHER" id="PTHR38601">
    <property type="entry name" value="HYDROGENASE-4 COMPONENT E"/>
    <property type="match status" value="1"/>
</dbReference>
<comment type="subcellular location">
    <subcellularLocation>
        <location evidence="1">Cell membrane</location>
        <topology evidence="1">Multi-pass membrane protein</topology>
    </subcellularLocation>
</comment>
<organism evidence="6 7">
    <name type="scientific">Dickeya fangzhongdai</name>
    <dbReference type="NCBI Taxonomy" id="1778540"/>
    <lineage>
        <taxon>Bacteria</taxon>
        <taxon>Pseudomonadati</taxon>
        <taxon>Pseudomonadota</taxon>
        <taxon>Gammaproteobacteria</taxon>
        <taxon>Enterobacterales</taxon>
        <taxon>Pectobacteriaceae</taxon>
        <taxon>Dickeya</taxon>
    </lineage>
</organism>
<evidence type="ECO:0000256" key="3">
    <source>
        <dbReference type="ARBA" id="ARBA00022692"/>
    </source>
</evidence>
<evidence type="ECO:0000256" key="4">
    <source>
        <dbReference type="ARBA" id="ARBA00022989"/>
    </source>
</evidence>
<evidence type="ECO:0000256" key="5">
    <source>
        <dbReference type="ARBA" id="ARBA00023136"/>
    </source>
</evidence>
<name>A0A2K8QLN2_9GAMM</name>
<dbReference type="PANTHER" id="PTHR38601:SF1">
    <property type="entry name" value="HYDROGENASE-4 COMPONENT E"/>
    <property type="match status" value="1"/>
</dbReference>
<keyword evidence="7" id="KW-1185">Reference proteome</keyword>
<evidence type="ECO:0000313" key="6">
    <source>
        <dbReference type="EMBL" id="ATZ93938.1"/>
    </source>
</evidence>
<accession>A0A2K8QLN2</accession>
<keyword evidence="4" id="KW-1133">Transmembrane helix</keyword>
<dbReference type="GO" id="GO:0005886">
    <property type="term" value="C:plasma membrane"/>
    <property type="evidence" value="ECO:0007669"/>
    <property type="project" value="UniProtKB-SubCell"/>
</dbReference>
<keyword evidence="2" id="KW-1003">Cell membrane</keyword>
<evidence type="ECO:0000256" key="1">
    <source>
        <dbReference type="ARBA" id="ARBA00004651"/>
    </source>
</evidence>
<keyword evidence="5" id="KW-0472">Membrane</keyword>
<dbReference type="OrthoDB" id="8587617at2"/>
<sequence length="216" mass="23043">MTGSLLVNNLAGLLIITSLLVIAARKPTVSAALYALQSLVLVLIFVALGGLLGSHELYLWSLTAFITKVVMVPAIMSFAFCRLADPKADGGVIGTATLILIATLIVLLSYFAVAPVKLPMVNDLKPVLAVSLGHFLIGLLCIVSQRNILKQVFGYCLMENGAHLTLALLAYRAPELVEIGIATDAIFAVIVMALMARKIHRTLHTLDVQQLTALKG</sequence>
<protein>
    <submittedName>
        <fullName evidence="6">Hydrogenase 4 membrane subunit</fullName>
    </submittedName>
</protein>
<evidence type="ECO:0000313" key="7">
    <source>
        <dbReference type="Proteomes" id="UP000231901"/>
    </source>
</evidence>
<dbReference type="Gene3D" id="1.10.287.3510">
    <property type="match status" value="1"/>
</dbReference>
<gene>
    <name evidence="6" type="primary">hyfE</name>
    <name evidence="6" type="ORF">CVE23_08135</name>
</gene>
<dbReference type="InterPro" id="IPR038730">
    <property type="entry name" value="HyfE-like"/>
</dbReference>
<dbReference type="KEGG" id="ced:LH89_04635"/>
<dbReference type="AlphaFoldDB" id="A0A2K8QLN2"/>
<dbReference type="InterPro" id="IPR039428">
    <property type="entry name" value="NUOK/Mnh_C1-like"/>
</dbReference>
<evidence type="ECO:0000256" key="2">
    <source>
        <dbReference type="ARBA" id="ARBA00022475"/>
    </source>
</evidence>
<dbReference type="Proteomes" id="UP000231901">
    <property type="component" value="Chromosome"/>
</dbReference>
<dbReference type="GeneID" id="66564302"/>